<dbReference type="RefSeq" id="WP_008250364.1">
    <property type="nucleotide sequence ID" value="NZ_CP014544.1"/>
</dbReference>
<dbReference type="PROSITE" id="PS51677">
    <property type="entry name" value="NODB"/>
    <property type="match status" value="1"/>
</dbReference>
<dbReference type="GO" id="GO:0016810">
    <property type="term" value="F:hydrolase activity, acting on carbon-nitrogen (but not peptide) bonds"/>
    <property type="evidence" value="ECO:0007669"/>
    <property type="project" value="InterPro"/>
</dbReference>
<dbReference type="Proteomes" id="UP000074119">
    <property type="component" value="Chromosome"/>
</dbReference>
<dbReference type="PANTHER" id="PTHR47561:SF1">
    <property type="entry name" value="POLYSACCHARIDE DEACETYLASE FAMILY PROTEIN (AFU_ORTHOLOGUE AFUA_6G05030)"/>
    <property type="match status" value="1"/>
</dbReference>
<dbReference type="InterPro" id="IPR002509">
    <property type="entry name" value="NODB_dom"/>
</dbReference>
<dbReference type="KEGG" id="zal:AZF00_08805"/>
<dbReference type="GO" id="GO:0005975">
    <property type="term" value="P:carbohydrate metabolic process"/>
    <property type="evidence" value="ECO:0007669"/>
    <property type="project" value="InterPro"/>
</dbReference>
<dbReference type="EMBL" id="CP014544">
    <property type="protein sequence ID" value="AMO68395.1"/>
    <property type="molecule type" value="Genomic_DNA"/>
</dbReference>
<organism evidence="2 3">
    <name type="scientific">Zhongshania aliphaticivorans</name>
    <dbReference type="NCBI Taxonomy" id="1470434"/>
    <lineage>
        <taxon>Bacteria</taxon>
        <taxon>Pseudomonadati</taxon>
        <taxon>Pseudomonadota</taxon>
        <taxon>Gammaproteobacteria</taxon>
        <taxon>Cellvibrionales</taxon>
        <taxon>Spongiibacteraceae</taxon>
        <taxon>Zhongshania</taxon>
    </lineage>
</organism>
<dbReference type="Pfam" id="PF01522">
    <property type="entry name" value="Polysacc_deac_1"/>
    <property type="match status" value="1"/>
</dbReference>
<dbReference type="SUPFAM" id="SSF88713">
    <property type="entry name" value="Glycoside hydrolase/deacetylase"/>
    <property type="match status" value="1"/>
</dbReference>
<gene>
    <name evidence="2" type="ORF">AZF00_08805</name>
</gene>
<dbReference type="STRING" id="1470434.AZF00_08805"/>
<evidence type="ECO:0000259" key="1">
    <source>
        <dbReference type="PROSITE" id="PS51677"/>
    </source>
</evidence>
<dbReference type="AlphaFoldDB" id="A0A127M589"/>
<protein>
    <submittedName>
        <fullName evidence="2">Chitin deacetylase</fullName>
    </submittedName>
</protein>
<name>A0A127M589_9GAMM</name>
<feature type="domain" description="NodB homology" evidence="1">
    <location>
        <begin position="1"/>
        <end position="262"/>
    </location>
</feature>
<evidence type="ECO:0000313" key="3">
    <source>
        <dbReference type="Proteomes" id="UP000074119"/>
    </source>
</evidence>
<sequence>MSIVLKVDVDTYRGTREGVPRLLALFAKYDIKATFLFSLGPDNTGRALKRIFRPGFFSKVARTSVLEHYGLKTLLYGVLLPGPHIAKNTEQIMRSVVDAGHEVGVHCYDHVRWQDNVRNQGEDWTRNQLNLAMQAFDQYLGCKPTTIGAAGWQLNDFVPHLEAELGFTYASDTRGDTPFFPQTLAATSSCMQIPTTLPTMDELLGANGISGTNIAECLFQHSLKANEYGHVYTLHAEMEGMKLLPAMDQLIQYLIAGEQQFQTLAERHAYLSDREIPMLPITWAEIEGRSGELAMSSF</sequence>
<dbReference type="InterPro" id="IPR011330">
    <property type="entry name" value="Glyco_hydro/deAcase_b/a-brl"/>
</dbReference>
<evidence type="ECO:0000313" key="2">
    <source>
        <dbReference type="EMBL" id="AMO68395.1"/>
    </source>
</evidence>
<accession>A0A127M589</accession>
<proteinExistence type="predicted"/>
<dbReference type="PANTHER" id="PTHR47561">
    <property type="entry name" value="POLYSACCHARIDE DEACETYLASE FAMILY PROTEIN (AFU_ORTHOLOGUE AFUA_6G05030)"/>
    <property type="match status" value="1"/>
</dbReference>
<reference evidence="2 3" key="1">
    <citation type="submission" date="2015-12" db="EMBL/GenBank/DDBJ databases">
        <authorList>
            <person name="Shamseldin A."/>
            <person name="Moawad H."/>
            <person name="Abd El-Rahim W.M."/>
            <person name="Sadowsky M.J."/>
        </authorList>
    </citation>
    <scope>NUCLEOTIDE SEQUENCE [LARGE SCALE GENOMIC DNA]</scope>
    <source>
        <strain evidence="2 3">SM2</strain>
    </source>
</reference>
<dbReference type="Gene3D" id="3.20.20.370">
    <property type="entry name" value="Glycoside hydrolase/deacetylase"/>
    <property type="match status" value="1"/>
</dbReference>